<dbReference type="OrthoDB" id="24670at2759"/>
<dbReference type="CDD" id="cd07957">
    <property type="entry name" value="Anticodon_Ia_Met"/>
    <property type="match status" value="1"/>
</dbReference>
<dbReference type="GO" id="GO:0006431">
    <property type="term" value="P:methionyl-tRNA aminoacylation"/>
    <property type="evidence" value="ECO:0007669"/>
    <property type="project" value="InterPro"/>
</dbReference>
<dbReference type="Pfam" id="PF09334">
    <property type="entry name" value="tRNA-synt_1g"/>
    <property type="match status" value="2"/>
</dbReference>
<dbReference type="Proteomes" id="UP000663671">
    <property type="component" value="Chromosome 5"/>
</dbReference>
<sequence>MLESGLRTASRAARFARSPERIWVCSPCRNALLRKSQSQSQSQSRGLSTAPSREPDKKPFYVTTPIFYVNAAPHVGHLYTMILADVLKRWQILLGNTDAKLLTGTDEHGLKIQQAAAALGMTPQALCDQNCKTFQVCVIRRSGMDGLSWQLGRADAQDLDLKNLARKGNVGYDHFIRTTDAEHKEAVRYFWTSIETGKEVQWASEENYHFRLSTFQEPLLEHFRKNPNFITPRNYMDGIVSAVTSGLQDLSISRPASRLKWGIPVPYDESQVIYVWLDALVNYITYAGYPFPPGAQSIWPADVHVVGKDILRFHCIYWPAFLMAVGLPLPCRILAHGHWTINHEKMSKSTGNVVNPHFAMERFGVDAMRFYLTIDGAQTSDSDYENSYIVERYKKGLQWGIGNLASRLLRGKKWSVRDSVVLAAQGRLARDKHHGLLEAMPGRVKAEMEQLDPRRALNSIMEIIYQTNKYFHDMQPWSLVNSQTQPQTQRQNPALSSALYTTAESLRIAGILLQPFMPHKAAELLDMLGVAREAGRRSFAAARLGADGDYGVPLVDLKQGTTGTLFPPLISEA</sequence>
<dbReference type="Gene3D" id="2.170.220.10">
    <property type="match status" value="1"/>
</dbReference>
<dbReference type="AlphaFoldDB" id="A0A8A1M6P9"/>
<dbReference type="CDD" id="cd00814">
    <property type="entry name" value="MetRS_core"/>
    <property type="match status" value="1"/>
</dbReference>
<dbReference type="InterPro" id="IPR014729">
    <property type="entry name" value="Rossmann-like_a/b/a_fold"/>
</dbReference>
<dbReference type="VEuPathDB" id="FungiDB:I7I51_04353"/>
<organism evidence="11 12">
    <name type="scientific">Ajellomyces capsulatus</name>
    <name type="common">Darling's disease fungus</name>
    <name type="synonym">Histoplasma capsulatum</name>
    <dbReference type="NCBI Taxonomy" id="5037"/>
    <lineage>
        <taxon>Eukaryota</taxon>
        <taxon>Fungi</taxon>
        <taxon>Dikarya</taxon>
        <taxon>Ascomycota</taxon>
        <taxon>Pezizomycotina</taxon>
        <taxon>Eurotiomycetes</taxon>
        <taxon>Eurotiomycetidae</taxon>
        <taxon>Onygenales</taxon>
        <taxon>Ajellomycetaceae</taxon>
        <taxon>Histoplasma</taxon>
    </lineage>
</organism>
<dbReference type="InterPro" id="IPR033911">
    <property type="entry name" value="MetRS_core"/>
</dbReference>
<comment type="similarity">
    <text evidence="1 8">Belongs to the class-I aminoacyl-tRNA synthetase family.</text>
</comment>
<keyword evidence="6 8" id="KW-0648">Protein biosynthesis</keyword>
<feature type="domain" description="Methionyl/Leucyl tRNA synthetase" evidence="10">
    <location>
        <begin position="60"/>
        <end position="135"/>
    </location>
</feature>
<dbReference type="InterPro" id="IPR041872">
    <property type="entry name" value="Anticodon_Met"/>
</dbReference>
<dbReference type="EMBL" id="CP069111">
    <property type="protein sequence ID" value="QSS62176.1"/>
    <property type="molecule type" value="Genomic_DNA"/>
</dbReference>
<keyword evidence="7 8" id="KW-0030">Aminoacyl-tRNA synthetase</keyword>
<evidence type="ECO:0000256" key="9">
    <source>
        <dbReference type="SAM" id="MobiDB-lite"/>
    </source>
</evidence>
<protein>
    <recommendedName>
        <fullName evidence="2">methionine--tRNA ligase</fullName>
        <ecNumber evidence="2">6.1.1.10</ecNumber>
    </recommendedName>
</protein>
<dbReference type="GO" id="GO:0004825">
    <property type="term" value="F:methionine-tRNA ligase activity"/>
    <property type="evidence" value="ECO:0007669"/>
    <property type="project" value="UniProtKB-EC"/>
</dbReference>
<evidence type="ECO:0000256" key="6">
    <source>
        <dbReference type="ARBA" id="ARBA00022917"/>
    </source>
</evidence>
<dbReference type="InterPro" id="IPR023457">
    <property type="entry name" value="Met-tRNA_synth_2"/>
</dbReference>
<evidence type="ECO:0000256" key="3">
    <source>
        <dbReference type="ARBA" id="ARBA00022598"/>
    </source>
</evidence>
<dbReference type="PANTHER" id="PTHR43326">
    <property type="entry name" value="METHIONYL-TRNA SYNTHETASE"/>
    <property type="match status" value="1"/>
</dbReference>
<feature type="domain" description="Methionyl/Leucyl tRNA synthetase" evidence="10">
    <location>
        <begin position="196"/>
        <end position="408"/>
    </location>
</feature>
<dbReference type="InterPro" id="IPR009080">
    <property type="entry name" value="tRNAsynth_Ia_anticodon-bd"/>
</dbReference>
<feature type="region of interest" description="Disordered" evidence="9">
    <location>
        <begin position="35"/>
        <end position="56"/>
    </location>
</feature>
<evidence type="ECO:0000256" key="1">
    <source>
        <dbReference type="ARBA" id="ARBA00005594"/>
    </source>
</evidence>
<evidence type="ECO:0000259" key="10">
    <source>
        <dbReference type="Pfam" id="PF09334"/>
    </source>
</evidence>
<dbReference type="InterPro" id="IPR015413">
    <property type="entry name" value="Methionyl/Leucyl_tRNA_Synth"/>
</dbReference>
<dbReference type="SUPFAM" id="SSF52374">
    <property type="entry name" value="Nucleotidylyl transferase"/>
    <property type="match status" value="1"/>
</dbReference>
<name>A0A8A1M6P9_AJECA</name>
<evidence type="ECO:0000256" key="8">
    <source>
        <dbReference type="RuleBase" id="RU363039"/>
    </source>
</evidence>
<gene>
    <name evidence="11" type="ORF">I7I51_04353</name>
</gene>
<evidence type="ECO:0000256" key="2">
    <source>
        <dbReference type="ARBA" id="ARBA00012838"/>
    </source>
</evidence>
<dbReference type="SUPFAM" id="SSF47323">
    <property type="entry name" value="Anticodon-binding domain of a subclass of class I aminoacyl-tRNA synthetases"/>
    <property type="match status" value="1"/>
</dbReference>
<evidence type="ECO:0000256" key="4">
    <source>
        <dbReference type="ARBA" id="ARBA00022741"/>
    </source>
</evidence>
<evidence type="ECO:0000313" key="12">
    <source>
        <dbReference type="Proteomes" id="UP000663671"/>
    </source>
</evidence>
<dbReference type="GO" id="GO:0005524">
    <property type="term" value="F:ATP binding"/>
    <property type="evidence" value="ECO:0007669"/>
    <property type="project" value="UniProtKB-KW"/>
</dbReference>
<dbReference type="Gene3D" id="3.40.50.620">
    <property type="entry name" value="HUPs"/>
    <property type="match status" value="2"/>
</dbReference>
<keyword evidence="4 8" id="KW-0547">Nucleotide-binding</keyword>
<evidence type="ECO:0000256" key="5">
    <source>
        <dbReference type="ARBA" id="ARBA00022840"/>
    </source>
</evidence>
<reference evidence="11" key="1">
    <citation type="submission" date="2021-01" db="EMBL/GenBank/DDBJ databases">
        <title>Chromosome-level genome assembly of a human fungal pathogen reveals clustering of transcriptionally co-regulated genes.</title>
        <authorList>
            <person name="Voorhies M."/>
            <person name="Cohen S."/>
            <person name="Shea T.P."/>
            <person name="Petrus S."/>
            <person name="Munoz J.F."/>
            <person name="Poplawski S."/>
            <person name="Goldman W.E."/>
            <person name="Michael T."/>
            <person name="Cuomo C.A."/>
            <person name="Sil A."/>
            <person name="Beyhan S."/>
        </authorList>
    </citation>
    <scope>NUCLEOTIDE SEQUENCE</scope>
    <source>
        <strain evidence="11">WU24</strain>
    </source>
</reference>
<keyword evidence="3 8" id="KW-0436">Ligase</keyword>
<proteinExistence type="inferred from homology"/>
<evidence type="ECO:0000256" key="7">
    <source>
        <dbReference type="ARBA" id="ARBA00023146"/>
    </source>
</evidence>
<dbReference type="EC" id="6.1.1.10" evidence="2"/>
<evidence type="ECO:0000313" key="11">
    <source>
        <dbReference type="EMBL" id="QSS62176.1"/>
    </source>
</evidence>
<keyword evidence="5 8" id="KW-0067">ATP-binding</keyword>
<dbReference type="Gene3D" id="1.10.730.10">
    <property type="entry name" value="Isoleucyl-tRNA Synthetase, Domain 1"/>
    <property type="match status" value="1"/>
</dbReference>
<accession>A0A8A1M6P9</accession>
<dbReference type="PRINTS" id="PR01041">
    <property type="entry name" value="TRNASYNTHMET"/>
</dbReference>
<dbReference type="PANTHER" id="PTHR43326:SF1">
    <property type="entry name" value="METHIONINE--TRNA LIGASE, MITOCHONDRIAL"/>
    <property type="match status" value="1"/>
</dbReference>